<dbReference type="EMBL" id="RVVJ01000003">
    <property type="protein sequence ID" value="MML52458.1"/>
    <property type="molecule type" value="Genomic_DNA"/>
</dbReference>
<protein>
    <submittedName>
        <fullName evidence="1">Uncharacterized protein</fullName>
    </submittedName>
</protein>
<sequence>MYKILVTEVNYLTGKKSEWIYRNTYKTTQAAERAAYAFNYTCKAYDNTAKYSRSTRIIKEFSHV</sequence>
<dbReference type="AlphaFoldDB" id="A0A3R1AF92"/>
<name>A0A3R1AF92_SALET</name>
<comment type="caution">
    <text evidence="1">The sequence shown here is derived from an EMBL/GenBank/DDBJ whole genome shotgun (WGS) entry which is preliminary data.</text>
</comment>
<gene>
    <name evidence="1" type="ORF">D7N80_03930</name>
</gene>
<evidence type="ECO:0000313" key="1">
    <source>
        <dbReference type="EMBL" id="MML52458.1"/>
    </source>
</evidence>
<organism evidence="1">
    <name type="scientific">Salmonella enterica I</name>
    <dbReference type="NCBI Taxonomy" id="59201"/>
    <lineage>
        <taxon>Bacteria</taxon>
        <taxon>Pseudomonadati</taxon>
        <taxon>Pseudomonadota</taxon>
        <taxon>Gammaproteobacteria</taxon>
        <taxon>Enterobacterales</taxon>
        <taxon>Enterobacteriaceae</taxon>
        <taxon>Salmonella</taxon>
    </lineage>
</organism>
<accession>A0A3R1AF92</accession>
<reference evidence="1" key="1">
    <citation type="submission" date="2018-09" db="EMBL/GenBank/DDBJ databases">
        <authorList>
            <person name="Ashton P.M."/>
            <person name="Dallman T."/>
            <person name="Nair S."/>
            <person name="De Pinna E."/>
            <person name="Peters T."/>
            <person name="Grant K."/>
        </authorList>
    </citation>
    <scope>NUCLEOTIDE SEQUENCE [LARGE SCALE GENOMIC DNA]</scope>
    <source>
        <strain evidence="1">598938</strain>
    </source>
</reference>
<dbReference type="Proteomes" id="UP000885348">
    <property type="component" value="Unassembled WGS sequence"/>
</dbReference>
<proteinExistence type="predicted"/>